<protein>
    <recommendedName>
        <fullName evidence="1">Bacteriophage SP-beta YorD domain-containing protein</fullName>
    </recommendedName>
</protein>
<dbReference type="Gene3D" id="3.30.56.60">
    <property type="entry name" value="XkdW-like"/>
    <property type="match status" value="1"/>
</dbReference>
<evidence type="ECO:0000313" key="3">
    <source>
        <dbReference type="Proteomes" id="UP000054624"/>
    </source>
</evidence>
<dbReference type="InterPro" id="IPR035950">
    <property type="entry name" value="XkdW-like_sf"/>
</dbReference>
<reference evidence="3" key="1">
    <citation type="submission" date="2016-01" db="EMBL/GenBank/DDBJ databases">
        <authorList>
            <person name="Peeters Charlotte."/>
        </authorList>
    </citation>
    <scope>NUCLEOTIDE SEQUENCE [LARGE SCALE GENOMIC DNA]</scope>
</reference>
<proteinExistence type="predicted"/>
<organism evidence="2 3">
    <name type="scientific">Caballeronia temeraria</name>
    <dbReference type="NCBI Taxonomy" id="1777137"/>
    <lineage>
        <taxon>Bacteria</taxon>
        <taxon>Pseudomonadati</taxon>
        <taxon>Pseudomonadota</taxon>
        <taxon>Betaproteobacteria</taxon>
        <taxon>Burkholderiales</taxon>
        <taxon>Burkholderiaceae</taxon>
        <taxon>Caballeronia</taxon>
    </lineage>
</organism>
<gene>
    <name evidence="2" type="ORF">AWB76_07224</name>
</gene>
<dbReference type="EMBL" id="FCOI02000046">
    <property type="protein sequence ID" value="SAK95943.1"/>
    <property type="molecule type" value="Genomic_DNA"/>
</dbReference>
<accession>A0A158DN79</accession>
<keyword evidence="3" id="KW-1185">Reference proteome</keyword>
<dbReference type="RefSeq" id="WP_061164752.1">
    <property type="nucleotide sequence ID" value="NZ_FCOI02000046.1"/>
</dbReference>
<dbReference type="InterPro" id="IPR019094">
    <property type="entry name" value="Phage_SP-beta_YorD"/>
</dbReference>
<feature type="domain" description="Bacteriophage SP-beta YorD" evidence="1">
    <location>
        <begin position="5"/>
        <end position="57"/>
    </location>
</feature>
<dbReference type="STRING" id="1777137.AWB76_07224"/>
<dbReference type="OrthoDB" id="8781600at2"/>
<evidence type="ECO:0000313" key="2">
    <source>
        <dbReference type="EMBL" id="SAK95943.1"/>
    </source>
</evidence>
<sequence length="150" mass="16448">MNYVQTLAYLFPNLNPPFDYSVGINESGEQYISAWNVEDPAQPTEETLTATSDKAAAHFEQLVLVGVVQSIMDAKAQSYHYDNLTTAVTYADEPAVPKFQQEGQAFRAWRSQVWATAYSILADVQAGSRTFPTVSEVPGLLPAFPLDPAA</sequence>
<dbReference type="Proteomes" id="UP000054624">
    <property type="component" value="Unassembled WGS sequence"/>
</dbReference>
<dbReference type="AlphaFoldDB" id="A0A158DN79"/>
<evidence type="ECO:0000259" key="1">
    <source>
        <dbReference type="Pfam" id="PF09636"/>
    </source>
</evidence>
<name>A0A158DN79_9BURK</name>
<dbReference type="SUPFAM" id="SSF159865">
    <property type="entry name" value="XkdW-like"/>
    <property type="match status" value="1"/>
</dbReference>
<dbReference type="Pfam" id="PF09636">
    <property type="entry name" value="XkdW"/>
    <property type="match status" value="1"/>
</dbReference>